<organism evidence="1">
    <name type="scientific">Sesamum latifolium</name>
    <dbReference type="NCBI Taxonomy" id="2727402"/>
    <lineage>
        <taxon>Eukaryota</taxon>
        <taxon>Viridiplantae</taxon>
        <taxon>Streptophyta</taxon>
        <taxon>Embryophyta</taxon>
        <taxon>Tracheophyta</taxon>
        <taxon>Spermatophyta</taxon>
        <taxon>Magnoliopsida</taxon>
        <taxon>eudicotyledons</taxon>
        <taxon>Gunneridae</taxon>
        <taxon>Pentapetalae</taxon>
        <taxon>asterids</taxon>
        <taxon>lamiids</taxon>
        <taxon>Lamiales</taxon>
        <taxon>Pedaliaceae</taxon>
        <taxon>Sesamum</taxon>
    </lineage>
</organism>
<reference evidence="1" key="1">
    <citation type="submission" date="2020-06" db="EMBL/GenBank/DDBJ databases">
        <authorList>
            <person name="Li T."/>
            <person name="Hu X."/>
            <person name="Zhang T."/>
            <person name="Song X."/>
            <person name="Zhang H."/>
            <person name="Dai N."/>
            <person name="Sheng W."/>
            <person name="Hou X."/>
            <person name="Wei L."/>
        </authorList>
    </citation>
    <scope>NUCLEOTIDE SEQUENCE</scope>
    <source>
        <strain evidence="1">KEN1</strain>
        <tissue evidence="1">Leaf</tissue>
    </source>
</reference>
<dbReference type="EMBL" id="JACGWN010000008">
    <property type="protein sequence ID" value="KAL0437866.1"/>
    <property type="molecule type" value="Genomic_DNA"/>
</dbReference>
<comment type="caution">
    <text evidence="1">The sequence shown here is derived from an EMBL/GenBank/DDBJ whole genome shotgun (WGS) entry which is preliminary data.</text>
</comment>
<sequence length="204" mass="22119">MAAISDLEAGSSTTEWYSGSDLKLTFPADSSNSNDVETLAINELFEVKSTARFIPRGLFFAKFGSNLTAFLDLAFVSFGVNLGIAFWAAFPGSGLSCELGSHRWVPRAAAECGLRMELDCWAAADGLEKAQLLAAAVQSQLVGSKGCSAVRFQWWAMEQMGWSSSYWFGLRLAQTLEPCCFNRMGCIPGPTQICWADPFGPPTN</sequence>
<protein>
    <submittedName>
        <fullName evidence="1">Uncharacterized protein</fullName>
    </submittedName>
</protein>
<accession>A0AAW2WAU8</accession>
<dbReference type="AlphaFoldDB" id="A0AAW2WAU8"/>
<gene>
    <name evidence="1" type="ORF">Slati_2269600</name>
</gene>
<name>A0AAW2WAU8_9LAMI</name>
<reference evidence="1" key="2">
    <citation type="journal article" date="2024" name="Plant">
        <title>Genomic evolution and insights into agronomic trait innovations of Sesamum species.</title>
        <authorList>
            <person name="Miao H."/>
            <person name="Wang L."/>
            <person name="Qu L."/>
            <person name="Liu H."/>
            <person name="Sun Y."/>
            <person name="Le M."/>
            <person name="Wang Q."/>
            <person name="Wei S."/>
            <person name="Zheng Y."/>
            <person name="Lin W."/>
            <person name="Duan Y."/>
            <person name="Cao H."/>
            <person name="Xiong S."/>
            <person name="Wang X."/>
            <person name="Wei L."/>
            <person name="Li C."/>
            <person name="Ma Q."/>
            <person name="Ju M."/>
            <person name="Zhao R."/>
            <person name="Li G."/>
            <person name="Mu C."/>
            <person name="Tian Q."/>
            <person name="Mei H."/>
            <person name="Zhang T."/>
            <person name="Gao T."/>
            <person name="Zhang H."/>
        </authorList>
    </citation>
    <scope>NUCLEOTIDE SEQUENCE</scope>
    <source>
        <strain evidence="1">KEN1</strain>
    </source>
</reference>
<proteinExistence type="predicted"/>
<evidence type="ECO:0000313" key="1">
    <source>
        <dbReference type="EMBL" id="KAL0437866.1"/>
    </source>
</evidence>